<keyword evidence="3" id="KW-1185">Reference proteome</keyword>
<organism evidence="2 3">
    <name type="scientific">Rhodopirellula islandica</name>
    <dbReference type="NCBI Taxonomy" id="595434"/>
    <lineage>
        <taxon>Bacteria</taxon>
        <taxon>Pseudomonadati</taxon>
        <taxon>Planctomycetota</taxon>
        <taxon>Planctomycetia</taxon>
        <taxon>Pirellulales</taxon>
        <taxon>Pirellulaceae</taxon>
        <taxon>Rhodopirellula</taxon>
    </lineage>
</organism>
<proteinExistence type="predicted"/>
<protein>
    <submittedName>
        <fullName evidence="2">Transmembrane protein</fullName>
    </submittedName>
</protein>
<dbReference type="Proteomes" id="UP000036367">
    <property type="component" value="Unassembled WGS sequence"/>
</dbReference>
<sequence length="63" mass="7514">MGQFQGLWRDTKIVWIVFVSIIFAFSIFVSWYYLLLLPCLPVSFVYFAFIRYDDEGNEKGDFT</sequence>
<dbReference type="OrthoDB" id="289383at2"/>
<evidence type="ECO:0000313" key="2">
    <source>
        <dbReference type="EMBL" id="KLU02091.1"/>
    </source>
</evidence>
<keyword evidence="1" id="KW-1133">Transmembrane helix</keyword>
<name>A0A0J1B6I0_RHOIS</name>
<accession>A0A0J1B6I0</accession>
<gene>
    <name evidence="2" type="ORF">RISK_005917</name>
</gene>
<evidence type="ECO:0000313" key="3">
    <source>
        <dbReference type="Proteomes" id="UP000036367"/>
    </source>
</evidence>
<dbReference type="PATRIC" id="fig|595434.4.peg.5620"/>
<comment type="caution">
    <text evidence="2">The sequence shown here is derived from an EMBL/GenBank/DDBJ whole genome shotgun (WGS) entry which is preliminary data.</text>
</comment>
<reference evidence="2" key="1">
    <citation type="submission" date="2015-05" db="EMBL/GenBank/DDBJ databases">
        <title>Permanent draft genome of Rhodopirellula islandicus K833.</title>
        <authorList>
            <person name="Kizina J."/>
            <person name="Richter M."/>
            <person name="Glockner F.O."/>
            <person name="Harder J."/>
        </authorList>
    </citation>
    <scope>NUCLEOTIDE SEQUENCE [LARGE SCALE GENOMIC DNA]</scope>
    <source>
        <strain evidence="2">K833</strain>
    </source>
</reference>
<keyword evidence="1" id="KW-0472">Membrane</keyword>
<evidence type="ECO:0000256" key="1">
    <source>
        <dbReference type="SAM" id="Phobius"/>
    </source>
</evidence>
<keyword evidence="1 2" id="KW-0812">Transmembrane</keyword>
<dbReference type="EMBL" id="LECT01000046">
    <property type="protein sequence ID" value="KLU02091.1"/>
    <property type="molecule type" value="Genomic_DNA"/>
</dbReference>
<dbReference type="RefSeq" id="WP_047816858.1">
    <property type="nucleotide sequence ID" value="NZ_LECT01000046.1"/>
</dbReference>
<dbReference type="AlphaFoldDB" id="A0A0J1B6I0"/>
<feature type="transmembrane region" description="Helical" evidence="1">
    <location>
        <begin position="12"/>
        <end position="34"/>
    </location>
</feature>